<comment type="pathway">
    <text evidence="2 14">Porphyrin-containing compound metabolism; protoporphyrin-IX biosynthesis; protoporphyrinogen-IX from coproporphyrinogen-III (AdoMet route): step 1/1.</text>
</comment>
<evidence type="ECO:0000256" key="12">
    <source>
        <dbReference type="ARBA" id="ARBA00023244"/>
    </source>
</evidence>
<feature type="binding site" evidence="15">
    <location>
        <position position="246"/>
    </location>
    <ligand>
        <name>S-adenosyl-L-methionine</name>
        <dbReference type="ChEBI" id="CHEBI:59789"/>
        <label>2</label>
    </ligand>
</feature>
<dbReference type="InterPro" id="IPR013785">
    <property type="entry name" value="Aldolase_TIM"/>
</dbReference>
<name>A0A5B8W9H4_9SPHI</name>
<evidence type="ECO:0000256" key="8">
    <source>
        <dbReference type="ARBA" id="ARBA00022723"/>
    </source>
</evidence>
<dbReference type="UniPathway" id="UPA00251">
    <property type="reaction ID" value="UER00323"/>
</dbReference>
<dbReference type="SMART" id="SM00729">
    <property type="entry name" value="Elp3"/>
    <property type="match status" value="1"/>
</dbReference>
<dbReference type="PROSITE" id="PS51918">
    <property type="entry name" value="RADICAL_SAM"/>
    <property type="match status" value="1"/>
</dbReference>
<evidence type="ECO:0000256" key="5">
    <source>
        <dbReference type="ARBA" id="ARBA00022485"/>
    </source>
</evidence>
<organism evidence="18 19">
    <name type="scientific">Mucilaginibacter ginsenosidivorax</name>
    <dbReference type="NCBI Taxonomy" id="862126"/>
    <lineage>
        <taxon>Bacteria</taxon>
        <taxon>Pseudomonadati</taxon>
        <taxon>Bacteroidota</taxon>
        <taxon>Sphingobacteriia</taxon>
        <taxon>Sphingobacteriales</taxon>
        <taxon>Sphingobacteriaceae</taxon>
        <taxon>Mucilaginibacter</taxon>
    </lineage>
</organism>
<feature type="binding site" evidence="15">
    <location>
        <position position="115"/>
    </location>
    <ligand>
        <name>S-adenosyl-L-methionine</name>
        <dbReference type="ChEBI" id="CHEBI:59789"/>
        <label>1</label>
    </ligand>
</feature>
<comment type="catalytic activity">
    <reaction evidence="13 14">
        <text>coproporphyrinogen III + 2 S-adenosyl-L-methionine = protoporphyrinogen IX + 2 5'-deoxyadenosine + 2 L-methionine + 2 CO2</text>
        <dbReference type="Rhea" id="RHEA:15425"/>
        <dbReference type="ChEBI" id="CHEBI:16526"/>
        <dbReference type="ChEBI" id="CHEBI:17319"/>
        <dbReference type="ChEBI" id="CHEBI:57307"/>
        <dbReference type="ChEBI" id="CHEBI:57309"/>
        <dbReference type="ChEBI" id="CHEBI:57844"/>
        <dbReference type="ChEBI" id="CHEBI:59789"/>
        <dbReference type="EC" id="1.3.98.3"/>
    </reaction>
</comment>
<sequence>MENKSLLLTDKYNVAVPRYTSYPTMPYWDANTFSPELWQQSVKFSFTESNAQSGISLYIHLPYCESLCTYCGCNTRITKNHRVEEPYLAAVLKEWDMYLAIFNDRPVIKEIHMGGGTPTFFSPKNLQTLIKGIIKNATIHADAEFSFEAHPANTTVGHLQVLYDLGFRRLSLGIQDFDPKVQFIINRHQTADQVMAVTQQARRIGYTSINYDLIYGLPLQTLAGLADTMNKVALFRPDRIAFYSYAHVPWIKPGQRRFTEQDLPDAAAKTKLHETGRALLMHYGYHEIGMDHFALPGDTLLHAEQNGKLHRNFMGYTHQHTQLQVGLGVSAISDSWYGFAQNVKTVEEYFQLITDGQLPVFKGHILTAEDLIVRKHILNIMCTGQTVWNHHGEPCTAVADGLDRLDALADDGLVELTSLGLTVTEMGKRYLRNICMCLDARLWADKPATQLFSMAI</sequence>
<dbReference type="InterPro" id="IPR006638">
    <property type="entry name" value="Elp3/MiaA/NifB-like_rSAM"/>
</dbReference>
<proteinExistence type="inferred from homology"/>
<dbReference type="Gene3D" id="1.10.10.920">
    <property type="match status" value="1"/>
</dbReference>
<evidence type="ECO:0000256" key="14">
    <source>
        <dbReference type="PIRNR" id="PIRNR000167"/>
    </source>
</evidence>
<feature type="binding site" evidence="16">
    <location>
        <position position="64"/>
    </location>
    <ligand>
        <name>[4Fe-4S] cluster</name>
        <dbReference type="ChEBI" id="CHEBI:49883"/>
        <note>4Fe-4S-S-AdoMet</note>
    </ligand>
</feature>
<dbReference type="Proteomes" id="UP000321362">
    <property type="component" value="Chromosome"/>
</dbReference>
<feature type="domain" description="Radical SAM core" evidence="17">
    <location>
        <begin position="49"/>
        <end position="291"/>
    </location>
</feature>
<feature type="binding site" evidence="15">
    <location>
        <position position="212"/>
    </location>
    <ligand>
        <name>S-adenosyl-L-methionine</name>
        <dbReference type="ChEBI" id="CHEBI:59789"/>
        <label>2</label>
    </ligand>
</feature>
<reference evidence="18 19" key="1">
    <citation type="journal article" date="2013" name="J. Microbiol.">
        <title>Mucilaginibacter ginsenosidivorax sp. nov., with ginsenoside converting activity isolated from sediment.</title>
        <authorList>
            <person name="Kim J.K."/>
            <person name="Choi T.E."/>
            <person name="Liu Q.M."/>
            <person name="Park H.Y."/>
            <person name="Yi T.H."/>
            <person name="Yoon M.H."/>
            <person name="Kim S.C."/>
            <person name="Im W.T."/>
        </authorList>
    </citation>
    <scope>NUCLEOTIDE SEQUENCE [LARGE SCALE GENOMIC DNA]</scope>
    <source>
        <strain evidence="18 19">KHI28</strain>
    </source>
</reference>
<dbReference type="OrthoDB" id="9808022at2"/>
<dbReference type="GO" id="GO:0004109">
    <property type="term" value="F:coproporphyrinogen oxidase activity"/>
    <property type="evidence" value="ECO:0007669"/>
    <property type="project" value="InterPro"/>
</dbReference>
<evidence type="ECO:0000256" key="10">
    <source>
        <dbReference type="ARBA" id="ARBA00023004"/>
    </source>
</evidence>
<keyword evidence="10 14" id="KW-0408">Iron</keyword>
<feature type="binding site" evidence="15">
    <location>
        <position position="58"/>
    </location>
    <ligand>
        <name>S-adenosyl-L-methionine</name>
        <dbReference type="ChEBI" id="CHEBI:59789"/>
        <label>1</label>
    </ligand>
</feature>
<keyword evidence="12 14" id="KW-0627">Porphyrin biosynthesis</keyword>
<dbReference type="InterPro" id="IPR034505">
    <property type="entry name" value="Coproporphyrinogen-III_oxidase"/>
</dbReference>
<dbReference type="Gene3D" id="3.20.20.70">
    <property type="entry name" value="Aldolase class I"/>
    <property type="match status" value="1"/>
</dbReference>
<keyword evidence="7 14" id="KW-0949">S-adenosyl-L-methionine</keyword>
<dbReference type="SFLD" id="SFLDS00029">
    <property type="entry name" value="Radical_SAM"/>
    <property type="match status" value="1"/>
</dbReference>
<dbReference type="EMBL" id="CP042437">
    <property type="protein sequence ID" value="QEC79552.1"/>
    <property type="molecule type" value="Genomic_DNA"/>
</dbReference>
<accession>A0A5B8W9H4</accession>
<dbReference type="EC" id="1.3.98.3" evidence="14"/>
<evidence type="ECO:0000256" key="1">
    <source>
        <dbReference type="ARBA" id="ARBA00004496"/>
    </source>
</evidence>
<evidence type="ECO:0000256" key="13">
    <source>
        <dbReference type="ARBA" id="ARBA00048321"/>
    </source>
</evidence>
<feature type="binding site" evidence="15">
    <location>
        <begin position="116"/>
        <end position="117"/>
    </location>
    <ligand>
        <name>S-adenosyl-L-methionine</name>
        <dbReference type="ChEBI" id="CHEBI:59789"/>
        <label>2</label>
    </ligand>
</feature>
<feature type="binding site" evidence="15">
    <location>
        <position position="187"/>
    </location>
    <ligand>
        <name>S-adenosyl-L-methionine</name>
        <dbReference type="ChEBI" id="CHEBI:59789"/>
        <label>2</label>
    </ligand>
</feature>
<evidence type="ECO:0000256" key="16">
    <source>
        <dbReference type="PIRSR" id="PIRSR000167-2"/>
    </source>
</evidence>
<comment type="similarity">
    <text evidence="3 14">Belongs to the anaerobic coproporphyrinogen-III oxidase family.</text>
</comment>
<evidence type="ECO:0000256" key="4">
    <source>
        <dbReference type="ARBA" id="ARBA00011245"/>
    </source>
</evidence>
<comment type="cofactor">
    <cofactor evidence="14 16">
        <name>[4Fe-4S] cluster</name>
        <dbReference type="ChEBI" id="CHEBI:49883"/>
    </cofactor>
    <text evidence="14 16">Binds 1 [4Fe-4S] cluster. The cluster is coordinated with 3 cysteines and an exchangeable S-adenosyl-L-methionine.</text>
</comment>
<feature type="binding site" evidence="15">
    <location>
        <position position="175"/>
    </location>
    <ligand>
        <name>S-adenosyl-L-methionine</name>
        <dbReference type="ChEBI" id="CHEBI:59789"/>
        <label>2</label>
    </ligand>
</feature>
<protein>
    <recommendedName>
        <fullName evidence="14">Coproporphyrinogen-III oxidase</fullName>
        <ecNumber evidence="14">1.3.98.3</ecNumber>
    </recommendedName>
</protein>
<feature type="binding site" evidence="16">
    <location>
        <position position="71"/>
    </location>
    <ligand>
        <name>[4Fe-4S] cluster</name>
        <dbReference type="ChEBI" id="CHEBI:49883"/>
        <note>4Fe-4S-S-AdoMet</note>
    </ligand>
</feature>
<dbReference type="GO" id="GO:0051539">
    <property type="term" value="F:4 iron, 4 sulfur cluster binding"/>
    <property type="evidence" value="ECO:0007669"/>
    <property type="project" value="UniProtKB-KW"/>
</dbReference>
<evidence type="ECO:0000259" key="17">
    <source>
        <dbReference type="PROSITE" id="PS51918"/>
    </source>
</evidence>
<comment type="subunit">
    <text evidence="4">Monomer.</text>
</comment>
<dbReference type="GO" id="GO:0046872">
    <property type="term" value="F:metal ion binding"/>
    <property type="evidence" value="ECO:0007669"/>
    <property type="project" value="UniProtKB-KW"/>
</dbReference>
<dbReference type="GO" id="GO:0006782">
    <property type="term" value="P:protoporphyrinogen IX biosynthetic process"/>
    <property type="evidence" value="ECO:0007669"/>
    <property type="project" value="UniProtKB-UniPathway"/>
</dbReference>
<dbReference type="SFLD" id="SFLDG01065">
    <property type="entry name" value="anaerobic_coproporphyrinogen-I"/>
    <property type="match status" value="1"/>
</dbReference>
<dbReference type="InterPro" id="IPR058240">
    <property type="entry name" value="rSAM_sf"/>
</dbReference>
<dbReference type="InterPro" id="IPR004558">
    <property type="entry name" value="Coprogen_oxidase_HemN"/>
</dbReference>
<keyword evidence="5 14" id="KW-0004">4Fe-4S</keyword>
<dbReference type="AlphaFoldDB" id="A0A5B8W9H4"/>
<evidence type="ECO:0000313" key="19">
    <source>
        <dbReference type="Proteomes" id="UP000321362"/>
    </source>
</evidence>
<evidence type="ECO:0000256" key="6">
    <source>
        <dbReference type="ARBA" id="ARBA00022490"/>
    </source>
</evidence>
<keyword evidence="6 14" id="KW-0963">Cytoplasm</keyword>
<gene>
    <name evidence="18" type="primary">hemN</name>
    <name evidence="18" type="ORF">FSB76_27715</name>
</gene>
<keyword evidence="11 14" id="KW-0411">Iron-sulfur</keyword>
<feature type="binding site" evidence="15">
    <location>
        <begin position="70"/>
        <end position="72"/>
    </location>
    <ligand>
        <name>S-adenosyl-L-methionine</name>
        <dbReference type="ChEBI" id="CHEBI:59789"/>
        <label>2</label>
    </ligand>
</feature>
<feature type="binding site" evidence="15">
    <location>
        <position position="148"/>
    </location>
    <ligand>
        <name>S-adenosyl-L-methionine</name>
        <dbReference type="ChEBI" id="CHEBI:59789"/>
        <label>1</label>
    </ligand>
</feature>
<dbReference type="PANTHER" id="PTHR13932">
    <property type="entry name" value="COPROPORPHYRINIGEN III OXIDASE"/>
    <property type="match status" value="1"/>
</dbReference>
<dbReference type="KEGG" id="mgk:FSB76_27715"/>
<keyword evidence="19" id="KW-1185">Reference proteome</keyword>
<dbReference type="GO" id="GO:0051989">
    <property type="term" value="F:coproporphyrinogen dehydrogenase activity"/>
    <property type="evidence" value="ECO:0007669"/>
    <property type="project" value="UniProtKB-EC"/>
</dbReference>
<dbReference type="SUPFAM" id="SSF102114">
    <property type="entry name" value="Radical SAM enzymes"/>
    <property type="match status" value="1"/>
</dbReference>
<evidence type="ECO:0000256" key="11">
    <source>
        <dbReference type="ARBA" id="ARBA00023014"/>
    </source>
</evidence>
<keyword evidence="8 14" id="KW-0479">Metal-binding</keyword>
<dbReference type="PIRSF" id="PIRSF000167">
    <property type="entry name" value="HemN"/>
    <property type="match status" value="1"/>
</dbReference>
<feature type="binding site" evidence="16">
    <location>
        <position position="68"/>
    </location>
    <ligand>
        <name>[4Fe-4S] cluster</name>
        <dbReference type="ChEBI" id="CHEBI:49883"/>
        <note>4Fe-4S-S-AdoMet</note>
    </ligand>
</feature>
<keyword evidence="9 14" id="KW-0560">Oxidoreductase</keyword>
<evidence type="ECO:0000313" key="18">
    <source>
        <dbReference type="EMBL" id="QEC79552.1"/>
    </source>
</evidence>
<evidence type="ECO:0000256" key="15">
    <source>
        <dbReference type="PIRSR" id="PIRSR000167-1"/>
    </source>
</evidence>
<dbReference type="PANTHER" id="PTHR13932:SF6">
    <property type="entry name" value="OXYGEN-INDEPENDENT COPROPORPHYRINOGEN III OXIDASE"/>
    <property type="match status" value="1"/>
</dbReference>
<evidence type="ECO:0000256" key="9">
    <source>
        <dbReference type="ARBA" id="ARBA00023002"/>
    </source>
</evidence>
<evidence type="ECO:0000256" key="7">
    <source>
        <dbReference type="ARBA" id="ARBA00022691"/>
    </source>
</evidence>
<dbReference type="RefSeq" id="WP_147059265.1">
    <property type="nucleotide sequence ID" value="NZ_CP042437.1"/>
</dbReference>
<evidence type="ECO:0000256" key="3">
    <source>
        <dbReference type="ARBA" id="ARBA00005493"/>
    </source>
</evidence>
<evidence type="ECO:0000256" key="2">
    <source>
        <dbReference type="ARBA" id="ARBA00004785"/>
    </source>
</evidence>
<comment type="subcellular location">
    <subcellularLocation>
        <location evidence="1 14">Cytoplasm</location>
    </subcellularLocation>
</comment>
<dbReference type="GO" id="GO:0005737">
    <property type="term" value="C:cytoplasm"/>
    <property type="evidence" value="ECO:0007669"/>
    <property type="project" value="UniProtKB-SubCell"/>
</dbReference>
<dbReference type="InterPro" id="IPR007197">
    <property type="entry name" value="rSAM"/>
</dbReference>
<dbReference type="Pfam" id="PF04055">
    <property type="entry name" value="Radical_SAM"/>
    <property type="match status" value="1"/>
</dbReference>
<feature type="binding site" evidence="15">
    <location>
        <position position="332"/>
    </location>
    <ligand>
        <name>S-adenosyl-L-methionine</name>
        <dbReference type="ChEBI" id="CHEBI:59789"/>
        <label>1</label>
    </ligand>
</feature>
<dbReference type="NCBIfam" id="TIGR00538">
    <property type="entry name" value="hemN"/>
    <property type="match status" value="1"/>
</dbReference>